<evidence type="ECO:0000313" key="1">
    <source>
        <dbReference type="EMBL" id="KAG6667018.1"/>
    </source>
</evidence>
<comment type="caution">
    <text evidence="1">The sequence shown here is derived from an EMBL/GenBank/DDBJ whole genome shotgun (WGS) entry which is preliminary data.</text>
</comment>
<evidence type="ECO:0000313" key="2">
    <source>
        <dbReference type="Proteomes" id="UP000811609"/>
    </source>
</evidence>
<sequence>MQRRSSGCEISKISLFLDDSPPHGFSHKRCQPSILDASKRVTYLGGEKDSS</sequence>
<keyword evidence="2" id="KW-1185">Reference proteome</keyword>
<dbReference type="AlphaFoldDB" id="A0A8T1RJG2"/>
<organism evidence="1 2">
    <name type="scientific">Carya illinoinensis</name>
    <name type="common">Pecan</name>
    <dbReference type="NCBI Taxonomy" id="32201"/>
    <lineage>
        <taxon>Eukaryota</taxon>
        <taxon>Viridiplantae</taxon>
        <taxon>Streptophyta</taxon>
        <taxon>Embryophyta</taxon>
        <taxon>Tracheophyta</taxon>
        <taxon>Spermatophyta</taxon>
        <taxon>Magnoliopsida</taxon>
        <taxon>eudicotyledons</taxon>
        <taxon>Gunneridae</taxon>
        <taxon>Pentapetalae</taxon>
        <taxon>rosids</taxon>
        <taxon>fabids</taxon>
        <taxon>Fagales</taxon>
        <taxon>Juglandaceae</taxon>
        <taxon>Carya</taxon>
    </lineage>
</organism>
<name>A0A8T1RJG2_CARIL</name>
<proteinExistence type="predicted"/>
<gene>
    <name evidence="1" type="ORF">CIPAW_01G071500</name>
</gene>
<accession>A0A8T1RJG2</accession>
<protein>
    <submittedName>
        <fullName evidence="1">Uncharacterized protein</fullName>
    </submittedName>
</protein>
<reference evidence="1" key="1">
    <citation type="submission" date="2020-12" db="EMBL/GenBank/DDBJ databases">
        <title>WGS assembly of Carya illinoinensis cv. Pawnee.</title>
        <authorList>
            <person name="Platts A."/>
            <person name="Shu S."/>
            <person name="Wright S."/>
            <person name="Barry K."/>
            <person name="Edger P."/>
            <person name="Pires J.C."/>
            <person name="Schmutz J."/>
        </authorList>
    </citation>
    <scope>NUCLEOTIDE SEQUENCE</scope>
    <source>
        <tissue evidence="1">Leaf</tissue>
    </source>
</reference>
<dbReference type="Proteomes" id="UP000811609">
    <property type="component" value="Chromosome 1"/>
</dbReference>
<dbReference type="EMBL" id="CM031809">
    <property type="protein sequence ID" value="KAG6667018.1"/>
    <property type="molecule type" value="Genomic_DNA"/>
</dbReference>